<accession>A0A9K3EP52</accession>
<sequence length="54" mass="5899">MTTEQITRERGSSLAHPKLRTRSLAPYLFSEFTESNSLLINGNTAASNAFGHSS</sequence>
<comment type="caution">
    <text evidence="1">The sequence shown here is derived from an EMBL/GenBank/DDBJ whole genome shotgun (WGS) entry which is preliminary data.</text>
</comment>
<keyword evidence="2" id="KW-1185">Reference proteome</keyword>
<evidence type="ECO:0000313" key="1">
    <source>
        <dbReference type="EMBL" id="KAF5776942.1"/>
    </source>
</evidence>
<organism evidence="1 2">
    <name type="scientific">Helianthus annuus</name>
    <name type="common">Common sunflower</name>
    <dbReference type="NCBI Taxonomy" id="4232"/>
    <lineage>
        <taxon>Eukaryota</taxon>
        <taxon>Viridiplantae</taxon>
        <taxon>Streptophyta</taxon>
        <taxon>Embryophyta</taxon>
        <taxon>Tracheophyta</taxon>
        <taxon>Spermatophyta</taxon>
        <taxon>Magnoliopsida</taxon>
        <taxon>eudicotyledons</taxon>
        <taxon>Gunneridae</taxon>
        <taxon>Pentapetalae</taxon>
        <taxon>asterids</taxon>
        <taxon>campanulids</taxon>
        <taxon>Asterales</taxon>
        <taxon>Asteraceae</taxon>
        <taxon>Asteroideae</taxon>
        <taxon>Heliantheae alliance</taxon>
        <taxon>Heliantheae</taxon>
        <taxon>Helianthus</taxon>
    </lineage>
</organism>
<name>A0A9K3EP52_HELAN</name>
<gene>
    <name evidence="1" type="ORF">HanXRQr2_Chr12g0529881</name>
</gene>
<dbReference type="EMBL" id="MNCJ02000327">
    <property type="protein sequence ID" value="KAF5776942.1"/>
    <property type="molecule type" value="Genomic_DNA"/>
</dbReference>
<dbReference type="Proteomes" id="UP000215914">
    <property type="component" value="Unassembled WGS sequence"/>
</dbReference>
<dbReference type="Gramene" id="mRNA:HanXRQr2_Chr12g0529881">
    <property type="protein sequence ID" value="mRNA:HanXRQr2_Chr12g0529881"/>
    <property type="gene ID" value="HanXRQr2_Chr12g0529881"/>
</dbReference>
<proteinExistence type="predicted"/>
<reference evidence="1" key="1">
    <citation type="journal article" date="2017" name="Nature">
        <title>The sunflower genome provides insights into oil metabolism, flowering and Asterid evolution.</title>
        <authorList>
            <person name="Badouin H."/>
            <person name="Gouzy J."/>
            <person name="Grassa C.J."/>
            <person name="Murat F."/>
            <person name="Staton S.E."/>
            <person name="Cottret L."/>
            <person name="Lelandais-Briere C."/>
            <person name="Owens G.L."/>
            <person name="Carrere S."/>
            <person name="Mayjonade B."/>
            <person name="Legrand L."/>
            <person name="Gill N."/>
            <person name="Kane N.C."/>
            <person name="Bowers J.E."/>
            <person name="Hubner S."/>
            <person name="Bellec A."/>
            <person name="Berard A."/>
            <person name="Berges H."/>
            <person name="Blanchet N."/>
            <person name="Boniface M.C."/>
            <person name="Brunel D."/>
            <person name="Catrice O."/>
            <person name="Chaidir N."/>
            <person name="Claudel C."/>
            <person name="Donnadieu C."/>
            <person name="Faraut T."/>
            <person name="Fievet G."/>
            <person name="Helmstetter N."/>
            <person name="King M."/>
            <person name="Knapp S.J."/>
            <person name="Lai Z."/>
            <person name="Le Paslier M.C."/>
            <person name="Lippi Y."/>
            <person name="Lorenzon L."/>
            <person name="Mandel J.R."/>
            <person name="Marage G."/>
            <person name="Marchand G."/>
            <person name="Marquand E."/>
            <person name="Bret-Mestries E."/>
            <person name="Morien E."/>
            <person name="Nambeesan S."/>
            <person name="Nguyen T."/>
            <person name="Pegot-Espagnet P."/>
            <person name="Pouilly N."/>
            <person name="Raftis F."/>
            <person name="Sallet E."/>
            <person name="Schiex T."/>
            <person name="Thomas J."/>
            <person name="Vandecasteele C."/>
            <person name="Vares D."/>
            <person name="Vear F."/>
            <person name="Vautrin S."/>
            <person name="Crespi M."/>
            <person name="Mangin B."/>
            <person name="Burke J.M."/>
            <person name="Salse J."/>
            <person name="Munos S."/>
            <person name="Vincourt P."/>
            <person name="Rieseberg L.H."/>
            <person name="Langlade N.B."/>
        </authorList>
    </citation>
    <scope>NUCLEOTIDE SEQUENCE</scope>
    <source>
        <tissue evidence="1">Leaves</tissue>
    </source>
</reference>
<protein>
    <submittedName>
        <fullName evidence="1">Uncharacterized protein</fullName>
    </submittedName>
</protein>
<evidence type="ECO:0000313" key="2">
    <source>
        <dbReference type="Proteomes" id="UP000215914"/>
    </source>
</evidence>
<dbReference type="AlphaFoldDB" id="A0A9K3EP52"/>
<reference evidence="1" key="2">
    <citation type="submission" date="2020-06" db="EMBL/GenBank/DDBJ databases">
        <title>Helianthus annuus Genome sequencing and assembly Release 2.</title>
        <authorList>
            <person name="Gouzy J."/>
            <person name="Langlade N."/>
            <person name="Munos S."/>
        </authorList>
    </citation>
    <scope>NUCLEOTIDE SEQUENCE</scope>
    <source>
        <tissue evidence="1">Leaves</tissue>
    </source>
</reference>